<feature type="compositionally biased region" description="Polar residues" evidence="5">
    <location>
        <begin position="635"/>
        <end position="651"/>
    </location>
</feature>
<keyword evidence="8" id="KW-1185">Reference proteome</keyword>
<feature type="domain" description="RRM" evidence="6">
    <location>
        <begin position="19"/>
        <end position="97"/>
    </location>
</feature>
<dbReference type="PANTHER" id="PTHR23099">
    <property type="entry name" value="TRANSCRIPTIONAL REGULATOR"/>
    <property type="match status" value="1"/>
</dbReference>
<dbReference type="InterPro" id="IPR012677">
    <property type="entry name" value="Nucleotide-bd_a/b_plait_sf"/>
</dbReference>
<name>A0AAV0R7E1_9ROSI</name>
<organism evidence="7 8">
    <name type="scientific">Linum tenue</name>
    <dbReference type="NCBI Taxonomy" id="586396"/>
    <lineage>
        <taxon>Eukaryota</taxon>
        <taxon>Viridiplantae</taxon>
        <taxon>Streptophyta</taxon>
        <taxon>Embryophyta</taxon>
        <taxon>Tracheophyta</taxon>
        <taxon>Spermatophyta</taxon>
        <taxon>Magnoliopsida</taxon>
        <taxon>eudicotyledons</taxon>
        <taxon>Gunneridae</taxon>
        <taxon>Pentapetalae</taxon>
        <taxon>rosids</taxon>
        <taxon>fabids</taxon>
        <taxon>Malpighiales</taxon>
        <taxon>Linaceae</taxon>
        <taxon>Linum</taxon>
    </lineage>
</organism>
<feature type="compositionally biased region" description="Acidic residues" evidence="5">
    <location>
        <begin position="498"/>
        <end position="508"/>
    </location>
</feature>
<dbReference type="GO" id="GO:0005730">
    <property type="term" value="C:nucleolus"/>
    <property type="evidence" value="ECO:0007669"/>
    <property type="project" value="UniProtKB-SubCell"/>
</dbReference>
<comment type="subcellular location">
    <subcellularLocation>
        <location evidence="1">Nucleus</location>
        <location evidence="1">Nucleolus</location>
    </subcellularLocation>
</comment>
<evidence type="ECO:0000313" key="8">
    <source>
        <dbReference type="Proteomes" id="UP001154282"/>
    </source>
</evidence>
<sequence>MAEIGTEAQQAAETAPVVVRIFVGGLGERVSDDDLQQIFSSRGLGKVETVEIIRTKGRSFAYIDFFPSADNSISKLFSTYNGCAWKGGKLRLEKAKEDYLARLKKEWAEDAAKLETLSSDDDKKVEPPPLPTKEDLHDEKMSFFFPRLGKVKAIPLTGSGKHKYSFRRVEVPPLPTYFCDCEEHGGNAEPVKRKQILGLSERDDGLNEQEINLMNSVMNKLLQREAVPKPAGSGGMDIEIAEEKGEQKEAAAEADGSAGEFDDQQVDEDSAEDEDNIIINIVGKKGKPLLGSQEAKLDWRQDSNVSHSGNELKQHGSDSAYPKKETKSSFLNGDSHLSESSSRSRLKELDISLGAPSTEKGKGVKHSTPSVSGKRKSSWKELVGQGSSSTFSISEVLTTVGSSKKKARKSDNLSKFSAVEKNPLGDEKSEESDEAEHAGNGSSKQFSISEVLAGADSSNKEMLLRDEQSEGKLSETELTDNDGSGSFNVSEVQTSTEFNEEEKSDDMTENSPGSNKELTSDEKSQLSEKEIVKSPADVKDTKQTSTSDKSGRGSAWLHKSSWTQLVSGSNGSLFRISEILPGGSTGKQTPSVADAVKPASSTGDQHDDKLDLVEISEPVKDLVGSIERDVEGSDEASQQNVANKNEGSSSTAEKEPTLAATKLVIGETCSFMRSAASLKEWQKAKAALKGSGKRKRQ</sequence>
<feature type="compositionally biased region" description="Polar residues" evidence="5">
    <location>
        <begin position="385"/>
        <end position="402"/>
    </location>
</feature>
<feature type="compositionally biased region" description="Basic and acidic residues" evidence="5">
    <location>
        <begin position="518"/>
        <end position="542"/>
    </location>
</feature>
<keyword evidence="2 4" id="KW-0694">RNA-binding</keyword>
<reference evidence="7" key="1">
    <citation type="submission" date="2022-08" db="EMBL/GenBank/DDBJ databases">
        <authorList>
            <person name="Gutierrez-Valencia J."/>
        </authorList>
    </citation>
    <scope>NUCLEOTIDE SEQUENCE</scope>
</reference>
<dbReference type="AlphaFoldDB" id="A0AAV0R7E1"/>
<evidence type="ECO:0000256" key="5">
    <source>
        <dbReference type="SAM" id="MobiDB-lite"/>
    </source>
</evidence>
<evidence type="ECO:0000256" key="4">
    <source>
        <dbReference type="PROSITE-ProRule" id="PRU00176"/>
    </source>
</evidence>
<evidence type="ECO:0000256" key="1">
    <source>
        <dbReference type="ARBA" id="ARBA00004604"/>
    </source>
</evidence>
<feature type="region of interest" description="Disordered" evidence="5">
    <location>
        <begin position="244"/>
        <end position="274"/>
    </location>
</feature>
<dbReference type="SMART" id="SM00360">
    <property type="entry name" value="RRM"/>
    <property type="match status" value="1"/>
</dbReference>
<protein>
    <recommendedName>
        <fullName evidence="6">RRM domain-containing protein</fullName>
    </recommendedName>
</protein>
<evidence type="ECO:0000313" key="7">
    <source>
        <dbReference type="EMBL" id="CAI0553463.1"/>
    </source>
</evidence>
<gene>
    <name evidence="7" type="ORF">LITE_LOCUS46848</name>
</gene>
<proteinExistence type="predicted"/>
<keyword evidence="3" id="KW-0539">Nucleus</keyword>
<comment type="caution">
    <text evidence="7">The sequence shown here is derived from an EMBL/GenBank/DDBJ whole genome shotgun (WGS) entry which is preliminary data.</text>
</comment>
<dbReference type="Gene3D" id="3.30.70.330">
    <property type="match status" value="1"/>
</dbReference>
<dbReference type="InterPro" id="IPR035979">
    <property type="entry name" value="RBD_domain_sf"/>
</dbReference>
<dbReference type="InterPro" id="IPR000504">
    <property type="entry name" value="RRM_dom"/>
</dbReference>
<dbReference type="InterPro" id="IPR034138">
    <property type="entry name" value="NOP8_RRM"/>
</dbReference>
<dbReference type="PROSITE" id="PS50102">
    <property type="entry name" value="RRM"/>
    <property type="match status" value="1"/>
</dbReference>
<feature type="region of interest" description="Disordered" evidence="5">
    <location>
        <begin position="304"/>
        <end position="562"/>
    </location>
</feature>
<dbReference type="EMBL" id="CAMGYJ010000010">
    <property type="protein sequence ID" value="CAI0553463.1"/>
    <property type="molecule type" value="Genomic_DNA"/>
</dbReference>
<feature type="region of interest" description="Disordered" evidence="5">
    <location>
        <begin position="625"/>
        <end position="658"/>
    </location>
</feature>
<dbReference type="Proteomes" id="UP001154282">
    <property type="component" value="Unassembled WGS sequence"/>
</dbReference>
<feature type="compositionally biased region" description="Acidic residues" evidence="5">
    <location>
        <begin position="260"/>
        <end position="274"/>
    </location>
</feature>
<dbReference type="CDD" id="cd12226">
    <property type="entry name" value="RRM_NOL8"/>
    <property type="match status" value="1"/>
</dbReference>
<evidence type="ECO:0000256" key="2">
    <source>
        <dbReference type="ARBA" id="ARBA00022884"/>
    </source>
</evidence>
<dbReference type="SUPFAM" id="SSF54928">
    <property type="entry name" value="RNA-binding domain, RBD"/>
    <property type="match status" value="1"/>
</dbReference>
<feature type="compositionally biased region" description="Polar residues" evidence="5">
    <location>
        <begin position="481"/>
        <end position="497"/>
    </location>
</feature>
<accession>A0AAV0R7E1</accession>
<evidence type="ECO:0000259" key="6">
    <source>
        <dbReference type="PROSITE" id="PS50102"/>
    </source>
</evidence>
<evidence type="ECO:0000256" key="3">
    <source>
        <dbReference type="ARBA" id="ARBA00023242"/>
    </source>
</evidence>
<dbReference type="PANTHER" id="PTHR23099:SF0">
    <property type="entry name" value="GERM CELL NUCLEAR ACIDIC PROTEIN"/>
    <property type="match status" value="1"/>
</dbReference>
<dbReference type="GO" id="GO:0003723">
    <property type="term" value="F:RNA binding"/>
    <property type="evidence" value="ECO:0007669"/>
    <property type="project" value="UniProtKB-UniRule"/>
</dbReference>
<feature type="compositionally biased region" description="Basic and acidic residues" evidence="5">
    <location>
        <begin position="310"/>
        <end position="327"/>
    </location>
</feature>
<feature type="compositionally biased region" description="Basic and acidic residues" evidence="5">
    <location>
        <begin position="458"/>
        <end position="475"/>
    </location>
</feature>
<feature type="region of interest" description="Disordered" evidence="5">
    <location>
        <begin position="581"/>
        <end position="610"/>
    </location>
</feature>
<dbReference type="Pfam" id="PF00076">
    <property type="entry name" value="RRM_1"/>
    <property type="match status" value="1"/>
</dbReference>